<keyword evidence="7" id="KW-0915">Sodium</keyword>
<gene>
    <name evidence="15" type="primary">106091531</name>
</gene>
<evidence type="ECO:0000256" key="3">
    <source>
        <dbReference type="ARBA" id="ARBA00022448"/>
    </source>
</evidence>
<dbReference type="PANTHER" id="PTHR11662">
    <property type="entry name" value="SOLUTE CARRIER FAMILY 17"/>
    <property type="match status" value="1"/>
</dbReference>
<sequence>MAVEENKGPKFGMRHMQAFLIFSNIVVIYISRLNIGVAVVAMTHAETTNPDFPEYNWNEKEVSYVLSSFFWGYVLTQFLGGALCKRFGATLTLGWGTFSTAVLSAITPWCVSWGGWKAFCVIRALQGLFQGILFPSIHGHLAKWSPVTERTLLGALSLTGIDCGNVLSLGVSGLIAEGPMGWPGISYVSGGLCFLWCLLWFIFAADNVTKSRFASQAEKHYIESSMERSEDFHKKRIPTPWKAIFLSLPFNAFVVARCAESWGLSILQIQLPLYMNGVLNMKIKSNALSTALPFLVMFGFSYIFVFVANILQSKKIMSLWNIRRTINTIAYWIPALGLIAIGFLEESQKTWTLVIMAVCGGVNSGATIGSCLNTIDLSANHAGMLMGIVNTAANFMPLITPLVVGAVVTDVHNRSQWQIVFIIAAAVFFFSNLFYITCGTSATQPWDAADFLERKDAENPKPSKSYVQTKSFYRRRGSFTLTK</sequence>
<dbReference type="FunFam" id="1.20.120.540:FF:000001">
    <property type="entry name" value="Blast:Putative inorganic phosphate cotransporter"/>
    <property type="match status" value="1"/>
</dbReference>
<evidence type="ECO:0000256" key="6">
    <source>
        <dbReference type="ARBA" id="ARBA00022989"/>
    </source>
</evidence>
<organism evidence="15 16">
    <name type="scientific">Stomoxys calcitrans</name>
    <name type="common">Stable fly</name>
    <name type="synonym">Conops calcitrans</name>
    <dbReference type="NCBI Taxonomy" id="35570"/>
    <lineage>
        <taxon>Eukaryota</taxon>
        <taxon>Metazoa</taxon>
        <taxon>Ecdysozoa</taxon>
        <taxon>Arthropoda</taxon>
        <taxon>Hexapoda</taxon>
        <taxon>Insecta</taxon>
        <taxon>Pterygota</taxon>
        <taxon>Neoptera</taxon>
        <taxon>Endopterygota</taxon>
        <taxon>Diptera</taxon>
        <taxon>Brachycera</taxon>
        <taxon>Muscomorpha</taxon>
        <taxon>Muscoidea</taxon>
        <taxon>Muscidae</taxon>
        <taxon>Stomoxys</taxon>
    </lineage>
</organism>
<protein>
    <recommendedName>
        <fullName evidence="12">Putative inorganic phosphate cotransporter</fullName>
    </recommendedName>
</protein>
<feature type="transmembrane region" description="Helical" evidence="13">
    <location>
        <begin position="243"/>
        <end position="271"/>
    </location>
</feature>
<comment type="function">
    <text evidence="11">May be an inorganic phosphate cotransporter.</text>
</comment>
<feature type="transmembrane region" description="Helical" evidence="13">
    <location>
        <begin position="182"/>
        <end position="203"/>
    </location>
</feature>
<evidence type="ECO:0000256" key="8">
    <source>
        <dbReference type="ARBA" id="ARBA00023065"/>
    </source>
</evidence>
<keyword evidence="8" id="KW-0406">Ion transport</keyword>
<name>A0A1I8PL72_STOCA</name>
<dbReference type="GO" id="GO:0016020">
    <property type="term" value="C:membrane"/>
    <property type="evidence" value="ECO:0007669"/>
    <property type="project" value="UniProtKB-SubCell"/>
</dbReference>
<feature type="transmembrane region" description="Helical" evidence="13">
    <location>
        <begin position="91"/>
        <end position="109"/>
    </location>
</feature>
<keyword evidence="10" id="KW-0739">Sodium transport</keyword>
<dbReference type="SUPFAM" id="SSF103473">
    <property type="entry name" value="MFS general substrate transporter"/>
    <property type="match status" value="1"/>
</dbReference>
<feature type="transmembrane region" description="Helical" evidence="13">
    <location>
        <begin position="62"/>
        <end position="84"/>
    </location>
</feature>
<dbReference type="PANTHER" id="PTHR11662:SF280">
    <property type="entry name" value="FI21844P1-RELATED"/>
    <property type="match status" value="1"/>
</dbReference>
<dbReference type="InterPro" id="IPR020846">
    <property type="entry name" value="MFS_dom"/>
</dbReference>
<feature type="transmembrane region" description="Helical" evidence="13">
    <location>
        <begin position="384"/>
        <end position="404"/>
    </location>
</feature>
<evidence type="ECO:0000256" key="7">
    <source>
        <dbReference type="ARBA" id="ARBA00023053"/>
    </source>
</evidence>
<dbReference type="CDD" id="cd17318">
    <property type="entry name" value="MFS_SLC17"/>
    <property type="match status" value="1"/>
</dbReference>
<dbReference type="GO" id="GO:0006814">
    <property type="term" value="P:sodium ion transport"/>
    <property type="evidence" value="ECO:0007669"/>
    <property type="project" value="UniProtKB-KW"/>
</dbReference>
<feature type="domain" description="Major facilitator superfamily (MFS) profile" evidence="14">
    <location>
        <begin position="20"/>
        <end position="443"/>
    </location>
</feature>
<dbReference type="KEGG" id="scac:106091531"/>
<dbReference type="GO" id="GO:0006820">
    <property type="term" value="P:monoatomic anion transport"/>
    <property type="evidence" value="ECO:0007669"/>
    <property type="project" value="TreeGrafter"/>
</dbReference>
<evidence type="ECO:0000256" key="12">
    <source>
        <dbReference type="ARBA" id="ARBA00068450"/>
    </source>
</evidence>
<dbReference type="EnsemblMetazoa" id="SCAU009119-RA">
    <property type="protein sequence ID" value="SCAU009119-PA"/>
    <property type="gene ID" value="SCAU009119"/>
</dbReference>
<evidence type="ECO:0000313" key="16">
    <source>
        <dbReference type="Proteomes" id="UP000095300"/>
    </source>
</evidence>
<evidence type="ECO:0000256" key="11">
    <source>
        <dbReference type="ARBA" id="ARBA00054632"/>
    </source>
</evidence>
<evidence type="ECO:0000313" key="15">
    <source>
        <dbReference type="EnsemblMetazoa" id="SCAU009119-PA"/>
    </source>
</evidence>
<dbReference type="Pfam" id="PF07690">
    <property type="entry name" value="MFS_1"/>
    <property type="match status" value="1"/>
</dbReference>
<dbReference type="STRING" id="35570.A0A1I8PL72"/>
<dbReference type="PROSITE" id="PS50850">
    <property type="entry name" value="MFS"/>
    <property type="match status" value="1"/>
</dbReference>
<keyword evidence="3" id="KW-0813">Transport</keyword>
<dbReference type="OrthoDB" id="2985014at2759"/>
<evidence type="ECO:0000256" key="9">
    <source>
        <dbReference type="ARBA" id="ARBA00023136"/>
    </source>
</evidence>
<dbReference type="FunFam" id="1.20.1250.20:FF:000144">
    <property type="entry name" value="Picot, isoform B"/>
    <property type="match status" value="1"/>
</dbReference>
<feature type="transmembrane region" description="Helical" evidence="13">
    <location>
        <begin position="291"/>
        <end position="312"/>
    </location>
</feature>
<feature type="transmembrane region" description="Helical" evidence="13">
    <location>
        <begin position="21"/>
        <end position="42"/>
    </location>
</feature>
<evidence type="ECO:0000256" key="1">
    <source>
        <dbReference type="ARBA" id="ARBA00004141"/>
    </source>
</evidence>
<evidence type="ECO:0000256" key="5">
    <source>
        <dbReference type="ARBA" id="ARBA00022847"/>
    </source>
</evidence>
<keyword evidence="5" id="KW-0769">Symport</keyword>
<feature type="transmembrane region" description="Helical" evidence="13">
    <location>
        <begin position="416"/>
        <end position="436"/>
    </location>
</feature>
<dbReference type="GO" id="GO:0015293">
    <property type="term" value="F:symporter activity"/>
    <property type="evidence" value="ECO:0007669"/>
    <property type="project" value="UniProtKB-KW"/>
</dbReference>
<comment type="similarity">
    <text evidence="2">Belongs to the major facilitator superfamily. Sodium/anion cotransporter family.</text>
</comment>
<dbReference type="InterPro" id="IPR050382">
    <property type="entry name" value="MFS_Na/Anion_cotransporter"/>
</dbReference>
<dbReference type="InterPro" id="IPR011701">
    <property type="entry name" value="MFS"/>
</dbReference>
<dbReference type="AlphaFoldDB" id="A0A1I8PL72"/>
<accession>A0A1I8PL72</accession>
<evidence type="ECO:0000256" key="2">
    <source>
        <dbReference type="ARBA" id="ARBA00008586"/>
    </source>
</evidence>
<keyword evidence="9 13" id="KW-0472">Membrane</keyword>
<evidence type="ECO:0000256" key="13">
    <source>
        <dbReference type="SAM" id="Phobius"/>
    </source>
</evidence>
<dbReference type="InterPro" id="IPR027378">
    <property type="entry name" value="Nucleotide_channel_N"/>
</dbReference>
<dbReference type="Gene3D" id="1.20.120.540">
    <property type="entry name" value="Voltage-gated potassium channels"/>
    <property type="match status" value="1"/>
</dbReference>
<keyword evidence="4 13" id="KW-0812">Transmembrane</keyword>
<keyword evidence="16" id="KW-1185">Reference proteome</keyword>
<evidence type="ECO:0000256" key="4">
    <source>
        <dbReference type="ARBA" id="ARBA00022692"/>
    </source>
</evidence>
<dbReference type="Gene3D" id="1.20.1250.20">
    <property type="entry name" value="MFS general substrate transporter like domains"/>
    <property type="match status" value="1"/>
</dbReference>
<dbReference type="VEuPathDB" id="VectorBase:SCAU009119"/>
<evidence type="ECO:0000259" key="14">
    <source>
        <dbReference type="PROSITE" id="PS50850"/>
    </source>
</evidence>
<comment type="subcellular location">
    <subcellularLocation>
        <location evidence="1">Membrane</location>
        <topology evidence="1">Multi-pass membrane protein</topology>
    </subcellularLocation>
</comment>
<feature type="transmembrane region" description="Helical" evidence="13">
    <location>
        <begin position="350"/>
        <end position="372"/>
    </location>
</feature>
<dbReference type="FunFam" id="1.20.1250.20:FF:000003">
    <property type="entry name" value="Solute carrier family 17 member 3"/>
    <property type="match status" value="1"/>
</dbReference>
<proteinExistence type="inferred from homology"/>
<dbReference type="Proteomes" id="UP000095300">
    <property type="component" value="Unassembled WGS sequence"/>
</dbReference>
<feature type="transmembrane region" description="Helical" evidence="13">
    <location>
        <begin position="324"/>
        <end position="344"/>
    </location>
</feature>
<evidence type="ECO:0000256" key="10">
    <source>
        <dbReference type="ARBA" id="ARBA00023201"/>
    </source>
</evidence>
<reference evidence="15" key="1">
    <citation type="submission" date="2020-05" db="UniProtKB">
        <authorList>
            <consortium name="EnsemblMetazoa"/>
        </authorList>
    </citation>
    <scope>IDENTIFICATION</scope>
    <source>
        <strain evidence="15">USDA</strain>
    </source>
</reference>
<dbReference type="InterPro" id="IPR036259">
    <property type="entry name" value="MFS_trans_sf"/>
</dbReference>
<keyword evidence="6 13" id="KW-1133">Transmembrane helix</keyword>